<feature type="transmembrane region" description="Helical" evidence="5">
    <location>
        <begin position="367"/>
        <end position="388"/>
    </location>
</feature>
<keyword evidence="8" id="KW-1185">Reference proteome</keyword>
<accession>A0A7H0H3L7</accession>
<proteinExistence type="predicted"/>
<feature type="transmembrane region" description="Helical" evidence="5">
    <location>
        <begin position="82"/>
        <end position="100"/>
    </location>
</feature>
<feature type="transmembrane region" description="Helical" evidence="5">
    <location>
        <begin position="107"/>
        <end position="128"/>
    </location>
</feature>
<dbReference type="Proteomes" id="UP000516117">
    <property type="component" value="Chromosome"/>
</dbReference>
<feature type="transmembrane region" description="Helical" evidence="5">
    <location>
        <begin position="326"/>
        <end position="346"/>
    </location>
</feature>
<dbReference type="KEGG" id="tdf:H9L22_12835"/>
<feature type="transmembrane region" description="Helical" evidence="5">
    <location>
        <begin position="184"/>
        <end position="201"/>
    </location>
</feature>
<organism evidence="7 8">
    <name type="scientific">Tessaracoccus defluvii</name>
    <dbReference type="NCBI Taxonomy" id="1285901"/>
    <lineage>
        <taxon>Bacteria</taxon>
        <taxon>Bacillati</taxon>
        <taxon>Actinomycetota</taxon>
        <taxon>Actinomycetes</taxon>
        <taxon>Propionibacteriales</taxon>
        <taxon>Propionibacteriaceae</taxon>
        <taxon>Tessaracoccus</taxon>
    </lineage>
</organism>
<dbReference type="GO" id="GO:0016874">
    <property type="term" value="F:ligase activity"/>
    <property type="evidence" value="ECO:0007669"/>
    <property type="project" value="UniProtKB-KW"/>
</dbReference>
<dbReference type="RefSeq" id="WP_187720269.1">
    <property type="nucleotide sequence ID" value="NZ_BAABBL010000007.1"/>
</dbReference>
<keyword evidence="4 5" id="KW-0472">Membrane</keyword>
<evidence type="ECO:0000259" key="6">
    <source>
        <dbReference type="Pfam" id="PF04932"/>
    </source>
</evidence>
<name>A0A7H0H3L7_9ACTN</name>
<gene>
    <name evidence="7" type="ORF">H9L22_12835</name>
</gene>
<comment type="subcellular location">
    <subcellularLocation>
        <location evidence="1">Membrane</location>
        <topology evidence="1">Multi-pass membrane protein</topology>
    </subcellularLocation>
</comment>
<reference evidence="7 8" key="1">
    <citation type="submission" date="2020-08" db="EMBL/GenBank/DDBJ databases">
        <title>Genome sequence of Tessaracoccus defluvii JCM 17540T.</title>
        <authorList>
            <person name="Hyun D.-W."/>
            <person name="Bae J.-W."/>
        </authorList>
    </citation>
    <scope>NUCLEOTIDE SEQUENCE [LARGE SCALE GENOMIC DNA]</scope>
    <source>
        <strain evidence="7 8">JCM 17540</strain>
    </source>
</reference>
<evidence type="ECO:0000256" key="3">
    <source>
        <dbReference type="ARBA" id="ARBA00022989"/>
    </source>
</evidence>
<feature type="domain" description="O-antigen ligase-related" evidence="6">
    <location>
        <begin position="195"/>
        <end position="334"/>
    </location>
</feature>
<keyword evidence="7" id="KW-0436">Ligase</keyword>
<evidence type="ECO:0000313" key="7">
    <source>
        <dbReference type="EMBL" id="QNP55133.1"/>
    </source>
</evidence>
<keyword evidence="2 5" id="KW-0812">Transmembrane</keyword>
<dbReference type="InterPro" id="IPR007016">
    <property type="entry name" value="O-antigen_ligase-rel_domated"/>
</dbReference>
<dbReference type="InterPro" id="IPR051533">
    <property type="entry name" value="WaaL-like"/>
</dbReference>
<dbReference type="GO" id="GO:0016020">
    <property type="term" value="C:membrane"/>
    <property type="evidence" value="ECO:0007669"/>
    <property type="project" value="UniProtKB-SubCell"/>
</dbReference>
<dbReference type="AlphaFoldDB" id="A0A7H0H3L7"/>
<keyword evidence="3 5" id="KW-1133">Transmembrane helix</keyword>
<dbReference type="PANTHER" id="PTHR37422:SF13">
    <property type="entry name" value="LIPOPOLYSACCHARIDE BIOSYNTHESIS PROTEIN PA4999-RELATED"/>
    <property type="match status" value="1"/>
</dbReference>
<evidence type="ECO:0000256" key="5">
    <source>
        <dbReference type="SAM" id="Phobius"/>
    </source>
</evidence>
<feature type="transmembrane region" description="Helical" evidence="5">
    <location>
        <begin position="55"/>
        <end position="76"/>
    </location>
</feature>
<feature type="transmembrane region" description="Helical" evidence="5">
    <location>
        <begin position="161"/>
        <end position="177"/>
    </location>
</feature>
<dbReference type="PANTHER" id="PTHR37422">
    <property type="entry name" value="TEICHURONIC ACID BIOSYNTHESIS PROTEIN TUAE"/>
    <property type="match status" value="1"/>
</dbReference>
<sequence length="419" mass="44031">MTRLLLFLLPSLATVALYLPGGLLMPARLVILALAGLAVADLVRRPGLLRSPVLLVAVGASAVIGLFGVIGLLRYGGHAASLAQWGFALLGVCAAAVLGRERRAVRALLWGWLASAGLAAVVGFWEIATARHLPGNAPAREYAGVVPGWNVISSFFDNPNLYAYHCVVVILLLPALGMTARRPLTRALPIVAAPALAVLLLWTSGRMAIIAAAVGLAVCALTRRWSRWVLAAAVAALAATIALDVPPGRQVSAAARMLIENLQWGELTSSGARLQLIRAGVWMTEQSQFLGVGPGRFADMARDPANPHVAEFTNPHFGLVELLAEYGVVSLLALVAALTAGVVLVVRVVRRPLPADAEPEQREDRTFAHAALALIVVTPLLSAMHSTWLSQPLTAVQLGTVAALLALVGTCSSRSEVEP</sequence>
<evidence type="ECO:0000256" key="1">
    <source>
        <dbReference type="ARBA" id="ARBA00004141"/>
    </source>
</evidence>
<feature type="transmembrane region" description="Helical" evidence="5">
    <location>
        <begin position="23"/>
        <end position="43"/>
    </location>
</feature>
<protein>
    <submittedName>
        <fullName evidence="7">O-antigen ligase family protein</fullName>
    </submittedName>
</protein>
<dbReference type="EMBL" id="CP060789">
    <property type="protein sequence ID" value="QNP55133.1"/>
    <property type="molecule type" value="Genomic_DNA"/>
</dbReference>
<dbReference type="Pfam" id="PF04932">
    <property type="entry name" value="Wzy_C"/>
    <property type="match status" value="1"/>
</dbReference>
<evidence type="ECO:0000313" key="8">
    <source>
        <dbReference type="Proteomes" id="UP000516117"/>
    </source>
</evidence>
<evidence type="ECO:0000256" key="2">
    <source>
        <dbReference type="ARBA" id="ARBA00022692"/>
    </source>
</evidence>
<evidence type="ECO:0000256" key="4">
    <source>
        <dbReference type="ARBA" id="ARBA00023136"/>
    </source>
</evidence>